<gene>
    <name evidence="1" type="ORF">ACFOYY_19115</name>
</gene>
<evidence type="ECO:0000313" key="2">
    <source>
        <dbReference type="Proteomes" id="UP001595698"/>
    </source>
</evidence>
<dbReference type="EMBL" id="JBHSBC010000019">
    <property type="protein sequence ID" value="MFC3982262.1"/>
    <property type="molecule type" value="Genomic_DNA"/>
</dbReference>
<accession>A0ABV8F0S4</accession>
<reference evidence="2" key="1">
    <citation type="journal article" date="2019" name="Int. J. Syst. Evol. Microbiol.">
        <title>The Global Catalogue of Microorganisms (GCM) 10K type strain sequencing project: providing services to taxonomists for standard genome sequencing and annotation.</title>
        <authorList>
            <consortium name="The Broad Institute Genomics Platform"/>
            <consortium name="The Broad Institute Genome Sequencing Center for Infectious Disease"/>
            <person name="Wu L."/>
            <person name="Ma J."/>
        </authorList>
    </citation>
    <scope>NUCLEOTIDE SEQUENCE [LARGE SCALE GENOMIC DNA]</scope>
    <source>
        <strain evidence="2">TBRC 7912</strain>
    </source>
</reference>
<name>A0ABV8F0S4_9ACTN</name>
<keyword evidence="2" id="KW-1185">Reference proteome</keyword>
<sequence>MTLFTHLSPADDIRSIRRAGIRARSRDHDGRAGVFCLPVMPSYQLTHQWGRELHRRGGRRTMVAVDFRLPDDEPVLVGRYNRRHVELASAEAAVLIAGCEDARGYEVFVPRAIGAREIHRVRGVNRVTGWRYMPDAHGRFPCPCCLERGEYGSAKIRKKAESRGY</sequence>
<protein>
    <submittedName>
        <fullName evidence="1">Uncharacterized protein</fullName>
    </submittedName>
</protein>
<dbReference type="Proteomes" id="UP001595698">
    <property type="component" value="Unassembled WGS sequence"/>
</dbReference>
<comment type="caution">
    <text evidence="1">The sequence shown here is derived from an EMBL/GenBank/DDBJ whole genome shotgun (WGS) entry which is preliminary data.</text>
</comment>
<dbReference type="RefSeq" id="WP_386190444.1">
    <property type="nucleotide sequence ID" value="NZ_JBHSBC010000019.1"/>
</dbReference>
<evidence type="ECO:0000313" key="1">
    <source>
        <dbReference type="EMBL" id="MFC3982262.1"/>
    </source>
</evidence>
<proteinExistence type="predicted"/>
<organism evidence="1 2">
    <name type="scientific">Streptosporangium jomthongense</name>
    <dbReference type="NCBI Taxonomy" id="1193683"/>
    <lineage>
        <taxon>Bacteria</taxon>
        <taxon>Bacillati</taxon>
        <taxon>Actinomycetota</taxon>
        <taxon>Actinomycetes</taxon>
        <taxon>Streptosporangiales</taxon>
        <taxon>Streptosporangiaceae</taxon>
        <taxon>Streptosporangium</taxon>
    </lineage>
</organism>